<dbReference type="RefSeq" id="WP_133904465.1">
    <property type="nucleotide sequence ID" value="NZ_SOCP01000007.1"/>
</dbReference>
<name>A0A4R7VJY7_9PSEU</name>
<keyword evidence="2" id="KW-1185">Reference proteome</keyword>
<sequence length="87" mass="9435">MSVRHSISLSYANLPEAARTLFRLLGWLSSRRFSTRTVATLAGTTPAATGGLLEKLAGAGLLQRRPGGLYELHSLFQEFAVEADDED</sequence>
<dbReference type="AlphaFoldDB" id="A0A4R7VJY7"/>
<evidence type="ECO:0000313" key="2">
    <source>
        <dbReference type="Proteomes" id="UP000294927"/>
    </source>
</evidence>
<accession>A0A4R7VJY7</accession>
<gene>
    <name evidence="1" type="ORF">CLV71_107103</name>
</gene>
<dbReference type="SUPFAM" id="SSF46785">
    <property type="entry name" value="Winged helix' DNA-binding domain"/>
    <property type="match status" value="1"/>
</dbReference>
<protein>
    <recommendedName>
        <fullName evidence="3">IclR-like helix-turn-helix domain-containing protein</fullName>
    </recommendedName>
</protein>
<dbReference type="Proteomes" id="UP000294927">
    <property type="component" value="Unassembled WGS sequence"/>
</dbReference>
<dbReference type="EMBL" id="SOCP01000007">
    <property type="protein sequence ID" value="TDV49764.1"/>
    <property type="molecule type" value="Genomic_DNA"/>
</dbReference>
<evidence type="ECO:0008006" key="3">
    <source>
        <dbReference type="Google" id="ProtNLM"/>
    </source>
</evidence>
<proteinExistence type="predicted"/>
<comment type="caution">
    <text evidence="1">The sequence shown here is derived from an EMBL/GenBank/DDBJ whole genome shotgun (WGS) entry which is preliminary data.</text>
</comment>
<organism evidence="1 2">
    <name type="scientific">Actinophytocola oryzae</name>
    <dbReference type="NCBI Taxonomy" id="502181"/>
    <lineage>
        <taxon>Bacteria</taxon>
        <taxon>Bacillati</taxon>
        <taxon>Actinomycetota</taxon>
        <taxon>Actinomycetes</taxon>
        <taxon>Pseudonocardiales</taxon>
        <taxon>Pseudonocardiaceae</taxon>
    </lineage>
</organism>
<dbReference type="InterPro" id="IPR036388">
    <property type="entry name" value="WH-like_DNA-bd_sf"/>
</dbReference>
<dbReference type="Gene3D" id="1.10.10.10">
    <property type="entry name" value="Winged helix-like DNA-binding domain superfamily/Winged helix DNA-binding domain"/>
    <property type="match status" value="1"/>
</dbReference>
<evidence type="ECO:0000313" key="1">
    <source>
        <dbReference type="EMBL" id="TDV49764.1"/>
    </source>
</evidence>
<reference evidence="1 2" key="1">
    <citation type="submission" date="2019-03" db="EMBL/GenBank/DDBJ databases">
        <title>Genomic Encyclopedia of Archaeal and Bacterial Type Strains, Phase II (KMG-II): from individual species to whole genera.</title>
        <authorList>
            <person name="Goeker M."/>
        </authorList>
    </citation>
    <scope>NUCLEOTIDE SEQUENCE [LARGE SCALE GENOMIC DNA]</scope>
    <source>
        <strain evidence="1 2">DSM 45499</strain>
    </source>
</reference>
<dbReference type="InterPro" id="IPR036390">
    <property type="entry name" value="WH_DNA-bd_sf"/>
</dbReference>